<proteinExistence type="inferred from homology"/>
<dbReference type="GO" id="GO:0033754">
    <property type="term" value="F:indoleamine 2,3-dioxygenase activity"/>
    <property type="evidence" value="ECO:0007669"/>
    <property type="project" value="UniProtKB-EC"/>
</dbReference>
<dbReference type="GO" id="GO:0034354">
    <property type="term" value="P:'de novo' NAD+ biosynthetic process from L-tryptophan"/>
    <property type="evidence" value="ECO:0007669"/>
    <property type="project" value="TreeGrafter"/>
</dbReference>
<sequence length="389" mass="44285">MIAASMKLEDFYVCEEFGFMLPDPLCTLPDYFGQWNYLAENLTSLILQKRIREEVDKMPVLDHNKLKDYRQLRLAHLQLSMISSGYIWQDGDKGVPKVLPECLAVPWYKVSEKIGIKPVVCHPDIVLCNWTLLDPQKNLRCLYAFPGGMDTNWFCMVTARMEFDFAPAAKYIIDAIKAADTEDTKALIQNLISIRQVILQMKETLKNMHELVSAEIFYDTLRPFLSGWGGEGSPYPEGLIYEGISEEPIQMSGGSAAQSSTLQCLDAAFGVQHETSIQKFLLKMRDHMPNAHKKFIETISEKSNIRTYVVKSDDESLKQCFNQVLEAMIDFRSYHLQVVTKYVVVMSNRQTRNQEYESLSKKGTGGTSLLPFLKSIRQSTTEKLVGQGN</sequence>
<evidence type="ECO:0000313" key="6">
    <source>
        <dbReference type="Proteomes" id="UP000507470"/>
    </source>
</evidence>
<evidence type="ECO:0000313" key="5">
    <source>
        <dbReference type="EMBL" id="CAC5409644.1"/>
    </source>
</evidence>
<dbReference type="PANTHER" id="PTHR28657">
    <property type="entry name" value="INDOLEAMINE 2,3-DIOXYGENASE"/>
    <property type="match status" value="1"/>
</dbReference>
<evidence type="ECO:0000256" key="2">
    <source>
        <dbReference type="ARBA" id="ARBA00022723"/>
    </source>
</evidence>
<dbReference type="GO" id="GO:0019441">
    <property type="term" value="P:L-tryptophan catabolic process to kynurenine"/>
    <property type="evidence" value="ECO:0007669"/>
    <property type="project" value="InterPro"/>
</dbReference>
<dbReference type="Proteomes" id="UP000507470">
    <property type="component" value="Unassembled WGS sequence"/>
</dbReference>
<accession>A0A6J8DR24</accession>
<dbReference type="GO" id="GO:0004833">
    <property type="term" value="F:L-tryptophan 2,3-dioxygenase activity"/>
    <property type="evidence" value="ECO:0007669"/>
    <property type="project" value="TreeGrafter"/>
</dbReference>
<dbReference type="GO" id="GO:0020037">
    <property type="term" value="F:heme binding"/>
    <property type="evidence" value="ECO:0007669"/>
    <property type="project" value="InterPro"/>
</dbReference>
<comment type="similarity">
    <text evidence="1">Belongs to the indoleamine 2,3-dioxygenase family.</text>
</comment>
<dbReference type="EC" id="1.13.11.52" evidence="5"/>
<gene>
    <name evidence="5" type="ORF">MCOR_42901</name>
</gene>
<reference evidence="5 6" key="1">
    <citation type="submission" date="2020-06" db="EMBL/GenBank/DDBJ databases">
        <authorList>
            <person name="Li R."/>
            <person name="Bekaert M."/>
        </authorList>
    </citation>
    <scope>NUCLEOTIDE SEQUENCE [LARGE SCALE GENOMIC DNA]</scope>
    <source>
        <strain evidence="6">wild</strain>
    </source>
</reference>
<evidence type="ECO:0000256" key="1">
    <source>
        <dbReference type="ARBA" id="ARBA00007119"/>
    </source>
</evidence>
<dbReference type="GO" id="GO:0046872">
    <property type="term" value="F:metal ion binding"/>
    <property type="evidence" value="ECO:0007669"/>
    <property type="project" value="UniProtKB-KW"/>
</dbReference>
<evidence type="ECO:0000256" key="4">
    <source>
        <dbReference type="PIRSR" id="PIRSR600898-1"/>
    </source>
</evidence>
<dbReference type="PANTHER" id="PTHR28657:SF5">
    <property type="entry name" value="INDOLEAMINE 2,3-DIOXYGENASE"/>
    <property type="match status" value="1"/>
</dbReference>
<dbReference type="PROSITE" id="PS00876">
    <property type="entry name" value="IDO_1"/>
    <property type="match status" value="1"/>
</dbReference>
<keyword evidence="5" id="KW-0560">Oxidoreductase</keyword>
<dbReference type="InterPro" id="IPR000898">
    <property type="entry name" value="Indolamine_dOase"/>
</dbReference>
<protein>
    <submittedName>
        <fullName evidence="5">IDO</fullName>
        <ecNumber evidence="5">1.13.11.52</ecNumber>
    </submittedName>
</protein>
<keyword evidence="3 4" id="KW-0408">Iron</keyword>
<keyword evidence="4" id="KW-0349">Heme</keyword>
<dbReference type="SUPFAM" id="SSF140959">
    <property type="entry name" value="Indolic compounds 2,3-dioxygenase-like"/>
    <property type="match status" value="1"/>
</dbReference>
<dbReference type="AlphaFoldDB" id="A0A6J8DR24"/>
<keyword evidence="6" id="KW-1185">Reference proteome</keyword>
<dbReference type="Pfam" id="PF01231">
    <property type="entry name" value="IDO"/>
    <property type="match status" value="1"/>
</dbReference>
<dbReference type="Gene3D" id="1.20.58.480">
    <property type="match status" value="1"/>
</dbReference>
<organism evidence="5 6">
    <name type="scientific">Mytilus coruscus</name>
    <name type="common">Sea mussel</name>
    <dbReference type="NCBI Taxonomy" id="42192"/>
    <lineage>
        <taxon>Eukaryota</taxon>
        <taxon>Metazoa</taxon>
        <taxon>Spiralia</taxon>
        <taxon>Lophotrochozoa</taxon>
        <taxon>Mollusca</taxon>
        <taxon>Bivalvia</taxon>
        <taxon>Autobranchia</taxon>
        <taxon>Pteriomorphia</taxon>
        <taxon>Mytilida</taxon>
        <taxon>Mytiloidea</taxon>
        <taxon>Mytilidae</taxon>
        <taxon>Mytilinae</taxon>
        <taxon>Mytilus</taxon>
    </lineage>
</organism>
<dbReference type="InterPro" id="IPR037217">
    <property type="entry name" value="Trp/Indoleamine_2_3_dOase-like"/>
</dbReference>
<dbReference type="EMBL" id="CACVKT020007645">
    <property type="protein sequence ID" value="CAC5409644.1"/>
    <property type="molecule type" value="Genomic_DNA"/>
</dbReference>
<evidence type="ECO:0000256" key="3">
    <source>
        <dbReference type="ARBA" id="ARBA00023004"/>
    </source>
</evidence>
<feature type="binding site" description="proximal binding residue" evidence="4">
    <location>
        <position position="335"/>
    </location>
    <ligand>
        <name>heme b</name>
        <dbReference type="ChEBI" id="CHEBI:60344"/>
    </ligand>
    <ligandPart>
        <name>Fe</name>
        <dbReference type="ChEBI" id="CHEBI:18248"/>
    </ligandPart>
</feature>
<keyword evidence="2 4" id="KW-0479">Metal-binding</keyword>
<name>A0A6J8DR24_MYTCO</name>
<dbReference type="OrthoDB" id="10262710at2759"/>
<dbReference type="GO" id="GO:0005737">
    <property type="term" value="C:cytoplasm"/>
    <property type="evidence" value="ECO:0007669"/>
    <property type="project" value="TreeGrafter"/>
</dbReference>